<name>A0A317SIE2_9PEZI</name>
<feature type="compositionally biased region" description="Basic and acidic residues" evidence="1">
    <location>
        <begin position="477"/>
        <end position="487"/>
    </location>
</feature>
<protein>
    <submittedName>
        <fullName evidence="2">Uncharacterized protein</fullName>
    </submittedName>
</protein>
<feature type="region of interest" description="Disordered" evidence="1">
    <location>
        <begin position="477"/>
        <end position="541"/>
    </location>
</feature>
<reference evidence="2 3" key="1">
    <citation type="submission" date="2018-03" db="EMBL/GenBank/DDBJ databases">
        <title>Genomes of Pezizomycetes fungi and the evolution of truffles.</title>
        <authorList>
            <person name="Murat C."/>
            <person name="Payen T."/>
            <person name="Noel B."/>
            <person name="Kuo A."/>
            <person name="Martin F.M."/>
        </authorList>
    </citation>
    <scope>NUCLEOTIDE SEQUENCE [LARGE SCALE GENOMIC DNA]</scope>
    <source>
        <strain evidence="2">091103-1</strain>
    </source>
</reference>
<feature type="compositionally biased region" description="Basic and acidic residues" evidence="1">
    <location>
        <begin position="239"/>
        <end position="248"/>
    </location>
</feature>
<dbReference type="Proteomes" id="UP000246991">
    <property type="component" value="Unassembled WGS sequence"/>
</dbReference>
<feature type="compositionally biased region" description="Low complexity" evidence="1">
    <location>
        <begin position="151"/>
        <end position="165"/>
    </location>
</feature>
<feature type="compositionally biased region" description="Basic and acidic residues" evidence="1">
    <location>
        <begin position="168"/>
        <end position="183"/>
    </location>
</feature>
<feature type="compositionally biased region" description="Acidic residues" evidence="1">
    <location>
        <begin position="30"/>
        <end position="42"/>
    </location>
</feature>
<feature type="region of interest" description="Disordered" evidence="1">
    <location>
        <begin position="1"/>
        <end position="248"/>
    </location>
</feature>
<sequence length="612" mass="67313">MSRVTRNNSSGPLQSMPCGPSRKRKGPLVIEEENVPIAEEEGAATGYKESGELGAATQGIGEFNIPIVNRQDKSSSAPPPRPPKRARVVAPEVPGDDVTEVTSTGKAAELVTKPDKRRSPVGVPRPRRSPRKSLLRDTVAGRAQKTAGKPRSSVLNNRNRSSLALMEAGEKGLTEETERRIEEGIPSEDEEGGGARLSASHDPLQLEEKQPTNRRTTLLSLRTEQVPSSSGEDDGDLLPDDRLQESPEKVVEELMNNVVTSAISQLDRIEGEVEGPESEGTGVGPNPRDDEDVDEAVRHQLSTEANERENHEVEIRPESLASGEDDSQCEMSLATAFKSKLEQSHKVLQTFKEHLKAATDTIDLLMELRIGVDCRSGYTPVLQEIVRKLAEEERPDDGALEELADFASDINSIVSGTRDAHRRVKSLLEDLNAGIISGTSSARTIEALLEKQGFKEKAPPDGINWKRINRNLVARENEALALEKPKPTEPQTPRRSARSNSSRYRTQGVPPTPEARPPPPPPAIPSKRLHENEDDDSPQVREDRAWSSLELKALFRRLAQVQKAEPGKIIVLDSRSGYPRTKEEILTKAKEIKEDMVRSGRAGSLKPIWDDI</sequence>
<proteinExistence type="predicted"/>
<gene>
    <name evidence="2" type="ORF">C7212DRAFT_353333</name>
</gene>
<feature type="compositionally biased region" description="Polar residues" evidence="1">
    <location>
        <begin position="1"/>
        <end position="13"/>
    </location>
</feature>
<organism evidence="2 3">
    <name type="scientific">Tuber magnatum</name>
    <name type="common">white Piedmont truffle</name>
    <dbReference type="NCBI Taxonomy" id="42249"/>
    <lineage>
        <taxon>Eukaryota</taxon>
        <taxon>Fungi</taxon>
        <taxon>Dikarya</taxon>
        <taxon>Ascomycota</taxon>
        <taxon>Pezizomycotina</taxon>
        <taxon>Pezizomycetes</taxon>
        <taxon>Pezizales</taxon>
        <taxon>Tuberaceae</taxon>
        <taxon>Tuber</taxon>
    </lineage>
</organism>
<dbReference type="AlphaFoldDB" id="A0A317SIE2"/>
<feature type="compositionally biased region" description="Low complexity" evidence="1">
    <location>
        <begin position="214"/>
        <end position="223"/>
    </location>
</feature>
<dbReference type="OrthoDB" id="5405391at2759"/>
<evidence type="ECO:0000313" key="3">
    <source>
        <dbReference type="Proteomes" id="UP000246991"/>
    </source>
</evidence>
<feature type="compositionally biased region" description="Pro residues" evidence="1">
    <location>
        <begin position="510"/>
        <end position="524"/>
    </location>
</feature>
<dbReference type="EMBL" id="PYWC01000064">
    <property type="protein sequence ID" value="PWW74225.1"/>
    <property type="molecule type" value="Genomic_DNA"/>
</dbReference>
<keyword evidence="3" id="KW-1185">Reference proteome</keyword>
<comment type="caution">
    <text evidence="2">The sequence shown here is derived from an EMBL/GenBank/DDBJ whole genome shotgun (WGS) entry which is preliminary data.</text>
</comment>
<feature type="region of interest" description="Disordered" evidence="1">
    <location>
        <begin position="263"/>
        <end position="293"/>
    </location>
</feature>
<evidence type="ECO:0000256" key="1">
    <source>
        <dbReference type="SAM" id="MobiDB-lite"/>
    </source>
</evidence>
<accession>A0A317SIE2</accession>
<evidence type="ECO:0000313" key="2">
    <source>
        <dbReference type="EMBL" id="PWW74225.1"/>
    </source>
</evidence>